<proteinExistence type="predicted"/>
<feature type="region of interest" description="Disordered" evidence="1">
    <location>
        <begin position="63"/>
        <end position="92"/>
    </location>
</feature>
<feature type="compositionally biased region" description="Low complexity" evidence="1">
    <location>
        <begin position="217"/>
        <end position="241"/>
    </location>
</feature>
<accession>A0A857J954</accession>
<evidence type="ECO:0000256" key="1">
    <source>
        <dbReference type="SAM" id="MobiDB-lite"/>
    </source>
</evidence>
<dbReference type="Proteomes" id="UP000464787">
    <property type="component" value="Chromosome"/>
</dbReference>
<gene>
    <name evidence="2" type="ORF">GT347_17605</name>
</gene>
<reference evidence="2 3" key="1">
    <citation type="submission" date="2020-01" db="EMBL/GenBank/DDBJ databases">
        <title>Genome sequencing of strain KACC 21265.</title>
        <authorList>
            <person name="Heo J."/>
            <person name="Kim S.-J."/>
            <person name="Kim J.-S."/>
            <person name="Hong S.-B."/>
            <person name="Kwon S.-W."/>
        </authorList>
    </citation>
    <scope>NUCLEOTIDE SEQUENCE [LARGE SCALE GENOMIC DNA]</scope>
    <source>
        <strain evidence="2 3">KACC 21265</strain>
    </source>
</reference>
<organism evidence="2 3">
    <name type="scientific">Xylophilus rhododendri</name>
    <dbReference type="NCBI Taxonomy" id="2697032"/>
    <lineage>
        <taxon>Bacteria</taxon>
        <taxon>Pseudomonadati</taxon>
        <taxon>Pseudomonadota</taxon>
        <taxon>Betaproteobacteria</taxon>
        <taxon>Burkholderiales</taxon>
        <taxon>Xylophilus</taxon>
    </lineage>
</organism>
<feature type="compositionally biased region" description="Basic residues" evidence="1">
    <location>
        <begin position="76"/>
        <end position="88"/>
    </location>
</feature>
<keyword evidence="3" id="KW-1185">Reference proteome</keyword>
<protein>
    <submittedName>
        <fullName evidence="2">Uncharacterized protein</fullName>
    </submittedName>
</protein>
<evidence type="ECO:0000313" key="2">
    <source>
        <dbReference type="EMBL" id="QHI99631.1"/>
    </source>
</evidence>
<dbReference type="RefSeq" id="WP_160553442.1">
    <property type="nucleotide sequence ID" value="NZ_CP047650.1"/>
</dbReference>
<dbReference type="KEGG" id="xyk:GT347_17605"/>
<sequence length="375" mass="41447">MSFLSPSLAYSLHNNSLAFPANASAPQVDANPYTPGHPMLRSILENHPRLGALLLDPADWSAFGKDETEDEPTRANRPRAPRKRRNLHRPAAPQPAAMLAWQVLEDGATLGQALDRYLTRLSERQDAEAAELLGQVSDYTRFGFSTDARQYILQRFDVARQFVTDLDDAAAVHRTQPGIDAALGEAFDSASAVIRHGNMPRDAHVLLVEALRRQAQTTSTPLESTSTSTSTGTSSTGTTTESVLSRRLALIENFYRGLPTRGTAGLTLTEAGFHYGGKLHDVPLDTALQVLPEGRIWCFLFFEGYVPPLGSTIHVTLPGERSSHELQMRAGRYRLVDRLDWRPNPYFINDPMLRYAQLSALQNALDQGKAPPYRS</sequence>
<feature type="region of interest" description="Disordered" evidence="1">
    <location>
        <begin position="216"/>
        <end position="241"/>
    </location>
</feature>
<dbReference type="AlphaFoldDB" id="A0A857J954"/>
<evidence type="ECO:0000313" key="3">
    <source>
        <dbReference type="Proteomes" id="UP000464787"/>
    </source>
</evidence>
<name>A0A857J954_9BURK</name>
<dbReference type="EMBL" id="CP047650">
    <property type="protein sequence ID" value="QHI99631.1"/>
    <property type="molecule type" value="Genomic_DNA"/>
</dbReference>